<comment type="caution">
    <text evidence="4">The sequence shown here is derived from an EMBL/GenBank/DDBJ whole genome shotgun (WGS) entry which is preliminary data.</text>
</comment>
<comment type="function">
    <text evidence="1">Putative FAD-dependent oxidoreductase.</text>
</comment>
<evidence type="ECO:0000259" key="3">
    <source>
        <dbReference type="Pfam" id="PF07992"/>
    </source>
</evidence>
<evidence type="ECO:0000256" key="1">
    <source>
        <dbReference type="ARBA" id="ARBA00057036"/>
    </source>
</evidence>
<dbReference type="SUPFAM" id="SSF51905">
    <property type="entry name" value="FAD/NAD(P)-binding domain"/>
    <property type="match status" value="1"/>
</dbReference>
<dbReference type="PRINTS" id="PR00368">
    <property type="entry name" value="FADPNR"/>
</dbReference>
<dbReference type="InterPro" id="IPR023753">
    <property type="entry name" value="FAD/NAD-binding_dom"/>
</dbReference>
<protein>
    <recommendedName>
        <fullName evidence="3">FAD/NAD(P)-binding domain-containing protein</fullName>
    </recommendedName>
</protein>
<name>A0A8K0DUD0_9ROSA</name>
<dbReference type="PANTHER" id="PTHR43735:SF19">
    <property type="entry name" value="FAD_NAD(P)-BINDING DOMAIN-CONTAINING PROTEIN"/>
    <property type="match status" value="1"/>
</dbReference>
<dbReference type="GO" id="GO:0050660">
    <property type="term" value="F:flavin adenine dinucleotide binding"/>
    <property type="evidence" value="ECO:0007669"/>
    <property type="project" value="TreeGrafter"/>
</dbReference>
<dbReference type="Proteomes" id="UP000796880">
    <property type="component" value="Unassembled WGS sequence"/>
</dbReference>
<accession>A0A8K0DUD0</accession>
<feature type="domain" description="FAD/NAD(P)-binding" evidence="3">
    <location>
        <begin position="42"/>
        <end position="310"/>
    </location>
</feature>
<dbReference type="EMBL" id="VOIH02000011">
    <property type="protein sequence ID" value="KAF3434429.1"/>
    <property type="molecule type" value="Genomic_DNA"/>
</dbReference>
<dbReference type="OrthoDB" id="202203at2759"/>
<gene>
    <name evidence="4" type="ORF">FNV43_RR25532</name>
</gene>
<dbReference type="FunFam" id="3.50.50.100:FF:000006">
    <property type="entry name" value="apoptosis-inducing factor 2"/>
    <property type="match status" value="1"/>
</dbReference>
<dbReference type="Pfam" id="PF07992">
    <property type="entry name" value="Pyr_redox_2"/>
    <property type="match status" value="1"/>
</dbReference>
<dbReference type="GO" id="GO:0005737">
    <property type="term" value="C:cytoplasm"/>
    <property type="evidence" value="ECO:0007669"/>
    <property type="project" value="TreeGrafter"/>
</dbReference>
<evidence type="ECO:0000313" key="5">
    <source>
        <dbReference type="Proteomes" id="UP000796880"/>
    </source>
</evidence>
<organism evidence="4 5">
    <name type="scientific">Rhamnella rubrinervis</name>
    <dbReference type="NCBI Taxonomy" id="2594499"/>
    <lineage>
        <taxon>Eukaryota</taxon>
        <taxon>Viridiplantae</taxon>
        <taxon>Streptophyta</taxon>
        <taxon>Embryophyta</taxon>
        <taxon>Tracheophyta</taxon>
        <taxon>Spermatophyta</taxon>
        <taxon>Magnoliopsida</taxon>
        <taxon>eudicotyledons</taxon>
        <taxon>Gunneridae</taxon>
        <taxon>Pentapetalae</taxon>
        <taxon>rosids</taxon>
        <taxon>fabids</taxon>
        <taxon>Rosales</taxon>
        <taxon>Rhamnaceae</taxon>
        <taxon>rhamnoid group</taxon>
        <taxon>Rhamneae</taxon>
        <taxon>Rhamnella</taxon>
    </lineage>
</organism>
<keyword evidence="5" id="KW-1185">Reference proteome</keyword>
<proteinExistence type="predicted"/>
<feature type="region of interest" description="Disordered" evidence="2">
    <location>
        <begin position="1"/>
        <end position="21"/>
    </location>
</feature>
<dbReference type="InterPro" id="IPR036188">
    <property type="entry name" value="FAD/NAD-bd_sf"/>
</dbReference>
<dbReference type="Gene3D" id="3.50.50.100">
    <property type="match status" value="1"/>
</dbReference>
<dbReference type="PANTHER" id="PTHR43735">
    <property type="entry name" value="APOPTOSIS-INDUCING FACTOR 1"/>
    <property type="match status" value="1"/>
</dbReference>
<reference evidence="4" key="1">
    <citation type="submission" date="2020-03" db="EMBL/GenBank/DDBJ databases">
        <title>A high-quality chromosome-level genome assembly of a woody plant with both climbing and erect habits, Rhamnella rubrinervis.</title>
        <authorList>
            <person name="Lu Z."/>
            <person name="Yang Y."/>
            <person name="Zhu X."/>
            <person name="Sun Y."/>
        </authorList>
    </citation>
    <scope>NUCLEOTIDE SEQUENCE</scope>
    <source>
        <strain evidence="4">BYM</strain>
        <tissue evidence="4">Leaf</tissue>
    </source>
</reference>
<evidence type="ECO:0000313" key="4">
    <source>
        <dbReference type="EMBL" id="KAF3434429.1"/>
    </source>
</evidence>
<dbReference type="GO" id="GO:0004174">
    <property type="term" value="F:electron-transferring-flavoprotein dehydrogenase activity"/>
    <property type="evidence" value="ECO:0007669"/>
    <property type="project" value="TreeGrafter"/>
</dbReference>
<evidence type="ECO:0000256" key="2">
    <source>
        <dbReference type="SAM" id="MobiDB-lite"/>
    </source>
</evidence>
<dbReference type="AlphaFoldDB" id="A0A8K0DUD0"/>
<sequence>MCLTKTPPSDTERPLRGFSSIPQVQTHEGNLGMEESGGNKKRVVIVGGGVAGALVARSLQFCADVVLVDQKEYFEIPWGSLRAMVEPSFAERTVINHSDYLTNARIVASSATDITKSKVVTEDGHSLAYDYLVIATGHMDTVPRTRAERLSQYQAESKKIKSADTVLIVGGGPTGVELAGEIIVDYPEKKVVLVHRGLRLLEFIGFKASQKALDWLTSKNVQVIFDRSIHLDKASDGAIQTSAGETIKADCHFDCTGKQMGSSWLKETFLKDSLDLRGRLMVDENLRVRGHKNVFGIGDITDIKNGGICNAKKADGIFHSKKLDLIGSGITTIPLYYSLFHMISLSMYQEIKQGYLAQKHAHVTVKNLKLLLTGGKESDLFTYKTSINVAIVSLGRKEAVAQFPFLTCIGRMPGLMKSGDLFVGKTRKQLGLKPDQ</sequence>